<dbReference type="PANTHER" id="PTHR30251:SF4">
    <property type="entry name" value="SLR1668 PROTEIN"/>
    <property type="match status" value="1"/>
</dbReference>
<keyword evidence="1" id="KW-0732">Signal</keyword>
<dbReference type="InterPro" id="IPR050643">
    <property type="entry name" value="Periplasmic_pilus_chap"/>
</dbReference>
<gene>
    <name evidence="2" type="ORF">VISI1226_00730</name>
</gene>
<protein>
    <recommendedName>
        <fullName evidence="4">Pilus assembly protein</fullName>
    </recommendedName>
</protein>
<feature type="chain" id="PRO_5003224793" description="Pilus assembly protein" evidence="1">
    <location>
        <begin position="20"/>
        <end position="234"/>
    </location>
</feature>
<dbReference type="Gene3D" id="2.60.40.10">
    <property type="entry name" value="Immunoglobulins"/>
    <property type="match status" value="1"/>
</dbReference>
<dbReference type="OrthoDB" id="5871680at2"/>
<dbReference type="InterPro" id="IPR013783">
    <property type="entry name" value="Ig-like_fold"/>
</dbReference>
<feature type="signal peptide" evidence="1">
    <location>
        <begin position="1"/>
        <end position="19"/>
    </location>
</feature>
<dbReference type="Proteomes" id="UP000006228">
    <property type="component" value="Unassembled WGS sequence"/>
</dbReference>
<sequence>MFRWILCFSVALLCSNVYAYRVEPMVAEMEPIGKRAQMSMRIDNTSKDPLTVELYPLAMTMDKYGNETITAADSDLLVIPVTAIIKPGRSQAVMIRYLGDPSISQSKSYRIAVKQVKVNNSGTDSGQMGLLFQFNTLINVRPKNTSPDLDIKNISSNGKNWLVEVQNSGNSYGRLSNTEWSITDGNHSRHLKGIEISQLIAGTLILPKSTRLFEMTPIKNFDLSRLEIDITKEE</sequence>
<name>E8M695_PHOS4</name>
<evidence type="ECO:0000256" key="1">
    <source>
        <dbReference type="SAM" id="SignalP"/>
    </source>
</evidence>
<reference evidence="2 3" key="1">
    <citation type="journal article" date="2012" name="Int. J. Syst. Evol. Microbiol.">
        <title>Vibrio caribbeanicus sp. nov., isolated from the marine sponge Scleritoderma cyanea.</title>
        <authorList>
            <person name="Hoffmann M."/>
            <person name="Monday S.R."/>
            <person name="Allard M.W."/>
            <person name="Strain E.A."/>
            <person name="Whittaker P."/>
            <person name="Naum M."/>
            <person name="McCarthy P.J."/>
            <person name="Lopez J.V."/>
            <person name="Fischer M."/>
            <person name="Brown E.W."/>
        </authorList>
    </citation>
    <scope>NUCLEOTIDE SEQUENCE [LARGE SCALE GENOMIC DNA]</scope>
    <source>
        <strain evidence="3">DSMZ 21326</strain>
    </source>
</reference>
<dbReference type="SUPFAM" id="SSF49354">
    <property type="entry name" value="PapD-like"/>
    <property type="match status" value="1"/>
</dbReference>
<dbReference type="AlphaFoldDB" id="E8M695"/>
<proteinExistence type="predicted"/>
<dbReference type="InterPro" id="IPR008962">
    <property type="entry name" value="PapD-like_sf"/>
</dbReference>
<comment type="caution">
    <text evidence="2">The sequence shown here is derived from an EMBL/GenBank/DDBJ whole genome shotgun (WGS) entry which is preliminary data.</text>
</comment>
<evidence type="ECO:0008006" key="4">
    <source>
        <dbReference type="Google" id="ProtNLM"/>
    </source>
</evidence>
<organism evidence="2 3">
    <name type="scientific">Vibrio sinaloensis DSM 21326</name>
    <dbReference type="NCBI Taxonomy" id="945550"/>
    <lineage>
        <taxon>Bacteria</taxon>
        <taxon>Pseudomonadati</taxon>
        <taxon>Pseudomonadota</taxon>
        <taxon>Gammaproteobacteria</taxon>
        <taxon>Vibrionales</taxon>
        <taxon>Vibrionaceae</taxon>
        <taxon>Vibrio</taxon>
        <taxon>Vibrio oreintalis group</taxon>
    </lineage>
</organism>
<dbReference type="PANTHER" id="PTHR30251">
    <property type="entry name" value="PILUS ASSEMBLY CHAPERONE"/>
    <property type="match status" value="1"/>
</dbReference>
<evidence type="ECO:0000313" key="2">
    <source>
        <dbReference type="EMBL" id="EGA70545.1"/>
    </source>
</evidence>
<dbReference type="EMBL" id="AEVT01000058">
    <property type="protein sequence ID" value="EGA70545.1"/>
    <property type="molecule type" value="Genomic_DNA"/>
</dbReference>
<accession>E8M695</accession>
<dbReference type="eggNOG" id="COG3121">
    <property type="taxonomic scope" value="Bacteria"/>
</dbReference>
<evidence type="ECO:0000313" key="3">
    <source>
        <dbReference type="Proteomes" id="UP000006228"/>
    </source>
</evidence>